<sequence>MQDGDLVESLSIDLKVTDVSRLPCGDLLVSYEEGQEISRIDTSGSVKCTLSTSPLFPQGIFPTSDEDMWICLAEKIHAYKFPKCKVQVVKMSSAGDKKKILEFNKRKSKLFSYPHCVIENVNEDICVLDLLPKEKVILLVFDKTLDLRFKYDGSQRSSSTRPSDFGQVANDTAGRLLLTDYGCHRIHILSKDGEFLQYILAESDGIFYPFALGITKQNVLWIDCKCTKDKDAVSNIVRVKYSREHKGHDFSGLEEVGASIGDKISKTLENIDSIILPHLESELEKVNDCKLQRTEFIERIRATIDDEYSTKKAQLDKEKKELFTHLEKQLKGDLKPLRRTGKTIQSALDQVKKFKDESQKAVLSAKTALLLDLNIAVDDIEVKGIIKAETKTFDSLDYIKGQTHENLLGRIVNDDEVGHNIVGEPIREIQYETSILSSYQTQFQKVESLCTVSPNSVWASYSKNNTLIKLQEKNGELLRKKKKRIREFYPVDIGKISDGLSISCLGQPYIYHLQRNDNEGNGEFRSIGYLPFGIHINSSEELFVCLLDEYNFCTHPESVRRVTKYSRLGTILMEIEFDDRGNRYFTLPHSVTENTNSDICVIDVMSRHNGRLVVFTTEGVKRFEYAGPETSDLSVCTHDNDGNIIISDEHNDKIHLVSMDGNFLGYISTVESCIYCPFAVAFDAPGKLWIGCKASQTEEIAQVVHLHYQERI</sequence>
<accession>A0AA89BYR5</accession>
<dbReference type="EMBL" id="VSWD01000009">
    <property type="protein sequence ID" value="KAK3092637.1"/>
    <property type="molecule type" value="Genomic_DNA"/>
</dbReference>
<dbReference type="GO" id="GO:0008270">
    <property type="term" value="F:zinc ion binding"/>
    <property type="evidence" value="ECO:0007669"/>
    <property type="project" value="UniProtKB-KW"/>
</dbReference>
<proteinExistence type="predicted"/>
<name>A0AA89BYR5_PINIB</name>
<reference evidence="1" key="1">
    <citation type="submission" date="2019-08" db="EMBL/GenBank/DDBJ databases">
        <title>The improved chromosome-level genome for the pearl oyster Pinctada fucata martensii using PacBio sequencing and Hi-C.</title>
        <authorList>
            <person name="Zheng Z."/>
        </authorList>
    </citation>
    <scope>NUCLEOTIDE SEQUENCE</scope>
    <source>
        <strain evidence="1">ZZ-2019</strain>
        <tissue evidence="1">Adductor muscle</tissue>
    </source>
</reference>
<dbReference type="GO" id="GO:0061630">
    <property type="term" value="F:ubiquitin protein ligase activity"/>
    <property type="evidence" value="ECO:0007669"/>
    <property type="project" value="TreeGrafter"/>
</dbReference>
<dbReference type="InterPro" id="IPR011042">
    <property type="entry name" value="6-blade_b-propeller_TolB-like"/>
</dbReference>
<dbReference type="Gene3D" id="2.120.10.30">
    <property type="entry name" value="TolB, C-terminal domain"/>
    <property type="match status" value="2"/>
</dbReference>
<keyword evidence="2" id="KW-1185">Reference proteome</keyword>
<dbReference type="PANTHER" id="PTHR24104">
    <property type="entry name" value="E3 UBIQUITIN-PROTEIN LIGASE NHLRC1-RELATED"/>
    <property type="match status" value="1"/>
</dbReference>
<gene>
    <name evidence="1" type="ORF">FSP39_005221</name>
</gene>
<dbReference type="SUPFAM" id="SSF63829">
    <property type="entry name" value="Calcium-dependent phosphotriesterase"/>
    <property type="match status" value="1"/>
</dbReference>
<dbReference type="GO" id="GO:0000209">
    <property type="term" value="P:protein polyubiquitination"/>
    <property type="evidence" value="ECO:0007669"/>
    <property type="project" value="TreeGrafter"/>
</dbReference>
<evidence type="ECO:0000313" key="1">
    <source>
        <dbReference type="EMBL" id="KAK3092637.1"/>
    </source>
</evidence>
<dbReference type="SUPFAM" id="SSF101898">
    <property type="entry name" value="NHL repeat"/>
    <property type="match status" value="1"/>
</dbReference>
<evidence type="ECO:0008006" key="3">
    <source>
        <dbReference type="Google" id="ProtNLM"/>
    </source>
</evidence>
<dbReference type="PANTHER" id="PTHR24104:SF25">
    <property type="entry name" value="PROTEIN LIN-41"/>
    <property type="match status" value="1"/>
</dbReference>
<evidence type="ECO:0000313" key="2">
    <source>
        <dbReference type="Proteomes" id="UP001186944"/>
    </source>
</evidence>
<dbReference type="InterPro" id="IPR050952">
    <property type="entry name" value="TRIM-NHL_E3_ligases"/>
</dbReference>
<dbReference type="Proteomes" id="UP001186944">
    <property type="component" value="Unassembled WGS sequence"/>
</dbReference>
<dbReference type="AlphaFoldDB" id="A0AA89BYR5"/>
<comment type="caution">
    <text evidence="1">The sequence shown here is derived from an EMBL/GenBank/DDBJ whole genome shotgun (WGS) entry which is preliminary data.</text>
</comment>
<protein>
    <recommendedName>
        <fullName evidence="3">Tripartite motif-containing protein 2</fullName>
    </recommendedName>
</protein>
<dbReference type="GO" id="GO:0043161">
    <property type="term" value="P:proteasome-mediated ubiquitin-dependent protein catabolic process"/>
    <property type="evidence" value="ECO:0007669"/>
    <property type="project" value="TreeGrafter"/>
</dbReference>
<organism evidence="1 2">
    <name type="scientific">Pinctada imbricata</name>
    <name type="common">Atlantic pearl-oyster</name>
    <name type="synonym">Pinctada martensii</name>
    <dbReference type="NCBI Taxonomy" id="66713"/>
    <lineage>
        <taxon>Eukaryota</taxon>
        <taxon>Metazoa</taxon>
        <taxon>Spiralia</taxon>
        <taxon>Lophotrochozoa</taxon>
        <taxon>Mollusca</taxon>
        <taxon>Bivalvia</taxon>
        <taxon>Autobranchia</taxon>
        <taxon>Pteriomorphia</taxon>
        <taxon>Pterioida</taxon>
        <taxon>Pterioidea</taxon>
        <taxon>Pteriidae</taxon>
        <taxon>Pinctada</taxon>
    </lineage>
</organism>